<evidence type="ECO:0000313" key="2">
    <source>
        <dbReference type="EMBL" id="MFI0912551.1"/>
    </source>
</evidence>
<name>A0ABW7T7G6_9ACTN</name>
<organism evidence="2 3">
    <name type="scientific">Streptomyces abikoensis</name>
    <dbReference type="NCBI Taxonomy" id="97398"/>
    <lineage>
        <taxon>Bacteria</taxon>
        <taxon>Bacillati</taxon>
        <taxon>Actinomycetota</taxon>
        <taxon>Actinomycetes</taxon>
        <taxon>Kitasatosporales</taxon>
        <taxon>Streptomycetaceae</taxon>
        <taxon>Streptomyces</taxon>
    </lineage>
</organism>
<keyword evidence="1" id="KW-0175">Coiled coil</keyword>
<dbReference type="Proteomes" id="UP001611162">
    <property type="component" value="Unassembled WGS sequence"/>
</dbReference>
<feature type="coiled-coil region" evidence="1">
    <location>
        <begin position="191"/>
        <end position="218"/>
    </location>
</feature>
<dbReference type="EMBL" id="JBIRRB010000006">
    <property type="protein sequence ID" value="MFI0912551.1"/>
    <property type="molecule type" value="Genomic_DNA"/>
</dbReference>
<gene>
    <name evidence="2" type="ORF">ACH4TF_19080</name>
</gene>
<sequence length="319" mass="34489">MPDEVTYLREATSRLLAGSTKAAVVRWMGEEGFVTTAGNPWTTVVLTRTLLNPRLAGLGSKGDPIEGAPIVITPAERAGLLALHPQHADAPGDEKKAPDEREWILAGVGAAGQCGLCGAGLEVSWVGAGKPSYRCPPPPPMTSQVDDVTGAVESGRSLKASPCGRIRMTAPLLEDAVAEQVLAELLRPEARDRFEALLADVRAEIERLRDHQRRTEKTLQAVKSALRSAPDSTRAALTEAQKAAQKDGRDTRTRLRYLEQIVDVAPPVGEAEGLVRWWNAAPLSSKRALVALEIKVVRVNPGRRGRNANPHDRIDILWN</sequence>
<keyword evidence="3" id="KW-1185">Reference proteome</keyword>
<dbReference type="RefSeq" id="WP_397613435.1">
    <property type="nucleotide sequence ID" value="NZ_JBIRRB010000006.1"/>
</dbReference>
<evidence type="ECO:0000256" key="1">
    <source>
        <dbReference type="SAM" id="Coils"/>
    </source>
</evidence>
<evidence type="ECO:0008006" key="4">
    <source>
        <dbReference type="Google" id="ProtNLM"/>
    </source>
</evidence>
<evidence type="ECO:0000313" key="3">
    <source>
        <dbReference type="Proteomes" id="UP001611162"/>
    </source>
</evidence>
<protein>
    <recommendedName>
        <fullName evidence="4">Recombinase domain-containing protein</fullName>
    </recommendedName>
</protein>
<proteinExistence type="predicted"/>
<accession>A0ABW7T7G6</accession>
<reference evidence="2 3" key="1">
    <citation type="submission" date="2024-10" db="EMBL/GenBank/DDBJ databases">
        <title>The Natural Products Discovery Center: Release of the First 8490 Sequenced Strains for Exploring Actinobacteria Biosynthetic Diversity.</title>
        <authorList>
            <person name="Kalkreuter E."/>
            <person name="Kautsar S.A."/>
            <person name="Yang D."/>
            <person name="Bader C.D."/>
            <person name="Teijaro C.N."/>
            <person name="Fluegel L."/>
            <person name="Davis C.M."/>
            <person name="Simpson J.R."/>
            <person name="Lauterbach L."/>
            <person name="Steele A.D."/>
            <person name="Gui C."/>
            <person name="Meng S."/>
            <person name="Li G."/>
            <person name="Viehrig K."/>
            <person name="Ye F."/>
            <person name="Su P."/>
            <person name="Kiefer A.F."/>
            <person name="Nichols A."/>
            <person name="Cepeda A.J."/>
            <person name="Yan W."/>
            <person name="Fan B."/>
            <person name="Jiang Y."/>
            <person name="Adhikari A."/>
            <person name="Zheng C.-J."/>
            <person name="Schuster L."/>
            <person name="Cowan T.M."/>
            <person name="Smanski M.J."/>
            <person name="Chevrette M.G."/>
            <person name="De Carvalho L.P.S."/>
            <person name="Shen B."/>
        </authorList>
    </citation>
    <scope>NUCLEOTIDE SEQUENCE [LARGE SCALE GENOMIC DNA]</scope>
    <source>
        <strain evidence="2 3">NPDC020979</strain>
    </source>
</reference>
<comment type="caution">
    <text evidence="2">The sequence shown here is derived from an EMBL/GenBank/DDBJ whole genome shotgun (WGS) entry which is preliminary data.</text>
</comment>